<gene>
    <name evidence="1" type="ORF">AQPE_4740</name>
</gene>
<name>A0A5K7SGD8_9BACT</name>
<accession>A0A5K7SGD8</accession>
<dbReference type="AlphaFoldDB" id="A0A5K7SGD8"/>
<organism evidence="1 2">
    <name type="scientific">Aquipluma nitroreducens</name>
    <dbReference type="NCBI Taxonomy" id="2010828"/>
    <lineage>
        <taxon>Bacteria</taxon>
        <taxon>Pseudomonadati</taxon>
        <taxon>Bacteroidota</taxon>
        <taxon>Bacteroidia</taxon>
        <taxon>Marinilabiliales</taxon>
        <taxon>Prolixibacteraceae</taxon>
        <taxon>Aquipluma</taxon>
    </lineage>
</organism>
<dbReference type="Proteomes" id="UP001193389">
    <property type="component" value="Chromosome"/>
</dbReference>
<keyword evidence="2" id="KW-1185">Reference proteome</keyword>
<evidence type="ECO:0000313" key="1">
    <source>
        <dbReference type="EMBL" id="BBE20546.1"/>
    </source>
</evidence>
<dbReference type="EMBL" id="AP018694">
    <property type="protein sequence ID" value="BBE20546.1"/>
    <property type="molecule type" value="Genomic_DNA"/>
</dbReference>
<evidence type="ECO:0000313" key="2">
    <source>
        <dbReference type="Proteomes" id="UP001193389"/>
    </source>
</evidence>
<protein>
    <submittedName>
        <fullName evidence="1">Uncharacterized protein</fullName>
    </submittedName>
</protein>
<reference evidence="1" key="1">
    <citation type="journal article" date="2020" name="Int. J. Syst. Evol. Microbiol.">
        <title>Aquipluma nitroreducens gen. nov. sp. nov., a novel facultatively anaerobic bacterium isolated from a freshwater lake.</title>
        <authorList>
            <person name="Watanabe M."/>
            <person name="Kojima H."/>
            <person name="Fukui M."/>
        </authorList>
    </citation>
    <scope>NUCLEOTIDE SEQUENCE</scope>
    <source>
        <strain evidence="1">MeG22</strain>
    </source>
</reference>
<dbReference type="KEGG" id="anf:AQPE_4740"/>
<proteinExistence type="predicted"/>
<sequence length="39" mass="4430">MSKQEFISQSELTLKKLEVVILQGLAQKKYKISIATFST</sequence>